<keyword evidence="2" id="KW-0067">ATP-binding</keyword>
<dbReference type="GO" id="GO:0005737">
    <property type="term" value="C:cytoplasm"/>
    <property type="evidence" value="ECO:0007669"/>
    <property type="project" value="TreeGrafter"/>
</dbReference>
<dbReference type="CDD" id="cd19499">
    <property type="entry name" value="RecA-like_ClpB_Hsp104-like"/>
    <property type="match status" value="1"/>
</dbReference>
<protein>
    <recommendedName>
        <fullName evidence="4">AAA+ ATPase domain-containing protein</fullName>
    </recommendedName>
</protein>
<evidence type="ECO:0000256" key="1">
    <source>
        <dbReference type="ARBA" id="ARBA00022741"/>
    </source>
</evidence>
<dbReference type="SMART" id="SM00382">
    <property type="entry name" value="AAA"/>
    <property type="match status" value="1"/>
</dbReference>
<evidence type="ECO:0000313" key="5">
    <source>
        <dbReference type="EMBL" id="SVD81441.1"/>
    </source>
</evidence>
<dbReference type="GO" id="GO:0034605">
    <property type="term" value="P:cellular response to heat"/>
    <property type="evidence" value="ECO:0007669"/>
    <property type="project" value="TreeGrafter"/>
</dbReference>
<dbReference type="FunFam" id="3.40.50.300:FF:000025">
    <property type="entry name" value="ATP-dependent Clp protease subunit"/>
    <property type="match status" value="1"/>
</dbReference>
<feature type="domain" description="AAA+ ATPase" evidence="4">
    <location>
        <begin position="109"/>
        <end position="248"/>
    </location>
</feature>
<keyword evidence="3" id="KW-0143">Chaperone</keyword>
<keyword evidence="1" id="KW-0547">Nucleotide-binding</keyword>
<evidence type="ECO:0000256" key="2">
    <source>
        <dbReference type="ARBA" id="ARBA00022840"/>
    </source>
</evidence>
<feature type="non-terminal residue" evidence="5">
    <location>
        <position position="264"/>
    </location>
</feature>
<dbReference type="SUPFAM" id="SSF52540">
    <property type="entry name" value="P-loop containing nucleoside triphosphate hydrolases"/>
    <property type="match status" value="1"/>
</dbReference>
<dbReference type="InterPro" id="IPR003959">
    <property type="entry name" value="ATPase_AAA_core"/>
</dbReference>
<dbReference type="PROSITE" id="PS00871">
    <property type="entry name" value="CLPAB_2"/>
    <property type="match status" value="1"/>
</dbReference>
<gene>
    <name evidence="5" type="ORF">METZ01_LOCUS434295</name>
</gene>
<dbReference type="Pfam" id="PF07724">
    <property type="entry name" value="AAA_2"/>
    <property type="match status" value="1"/>
</dbReference>
<dbReference type="InterPro" id="IPR001270">
    <property type="entry name" value="ClpA/B"/>
</dbReference>
<dbReference type="PANTHER" id="PTHR11638">
    <property type="entry name" value="ATP-DEPENDENT CLP PROTEASE"/>
    <property type="match status" value="1"/>
</dbReference>
<dbReference type="EMBL" id="UINC01175029">
    <property type="protein sequence ID" value="SVD81441.1"/>
    <property type="molecule type" value="Genomic_DNA"/>
</dbReference>
<organism evidence="5">
    <name type="scientific">marine metagenome</name>
    <dbReference type="NCBI Taxonomy" id="408172"/>
    <lineage>
        <taxon>unclassified sequences</taxon>
        <taxon>metagenomes</taxon>
        <taxon>ecological metagenomes</taxon>
    </lineage>
</organism>
<dbReference type="Gene3D" id="3.40.50.300">
    <property type="entry name" value="P-loop containing nucleotide triphosphate hydrolases"/>
    <property type="match status" value="1"/>
</dbReference>
<dbReference type="InterPro" id="IPR028299">
    <property type="entry name" value="ClpA/B_CS2"/>
</dbReference>
<reference evidence="5" key="1">
    <citation type="submission" date="2018-05" db="EMBL/GenBank/DDBJ databases">
        <authorList>
            <person name="Lanie J.A."/>
            <person name="Ng W.-L."/>
            <person name="Kazmierczak K.M."/>
            <person name="Andrzejewski T.M."/>
            <person name="Davidsen T.M."/>
            <person name="Wayne K.J."/>
            <person name="Tettelin H."/>
            <person name="Glass J.I."/>
            <person name="Rusch D."/>
            <person name="Podicherti R."/>
            <person name="Tsui H.-C.T."/>
            <person name="Winkler M.E."/>
        </authorList>
    </citation>
    <scope>NUCLEOTIDE SEQUENCE</scope>
</reference>
<dbReference type="PRINTS" id="PR00300">
    <property type="entry name" value="CLPPROTEASEA"/>
</dbReference>
<evidence type="ECO:0000256" key="3">
    <source>
        <dbReference type="ARBA" id="ARBA00023186"/>
    </source>
</evidence>
<accession>A0A382YEX3</accession>
<dbReference type="AlphaFoldDB" id="A0A382YEX3"/>
<dbReference type="InterPro" id="IPR027417">
    <property type="entry name" value="P-loop_NTPase"/>
</dbReference>
<dbReference type="PANTHER" id="PTHR11638:SF18">
    <property type="entry name" value="HEAT SHOCK PROTEIN 104"/>
    <property type="match status" value="1"/>
</dbReference>
<dbReference type="InterPro" id="IPR003593">
    <property type="entry name" value="AAA+_ATPase"/>
</dbReference>
<sequence>THNQSNLKKLDEFENYLSEIKKEIDEIEKFLTTNENFEVKFKVLPEDIADVVSKMTGIPLSKVVSNERKKLINLEKEISLKVIGQEKAITAISAAIRRARAGMKNPKRPIGSFLFMGPTGVGKTELAKSLAASLFDEAEALLRLDMSEYMERNAVARLLGAPPGYVGYEEGGQLTEAVKRKPYSVILLDEIEKAHSEVFNILLQVLDEGRLTDSQGSTIDFKNAVIIMTSNLAGKAILENKIKLNNNDANKDLINNTLDKAIHE</sequence>
<name>A0A382YEX3_9ZZZZ</name>
<dbReference type="GO" id="GO:0005524">
    <property type="term" value="F:ATP binding"/>
    <property type="evidence" value="ECO:0007669"/>
    <property type="project" value="UniProtKB-KW"/>
</dbReference>
<dbReference type="GO" id="GO:0016887">
    <property type="term" value="F:ATP hydrolysis activity"/>
    <property type="evidence" value="ECO:0007669"/>
    <property type="project" value="InterPro"/>
</dbReference>
<feature type="non-terminal residue" evidence="5">
    <location>
        <position position="1"/>
    </location>
</feature>
<proteinExistence type="predicted"/>
<dbReference type="InterPro" id="IPR050130">
    <property type="entry name" value="ClpA_ClpB"/>
</dbReference>
<evidence type="ECO:0000259" key="4">
    <source>
        <dbReference type="SMART" id="SM00382"/>
    </source>
</evidence>